<feature type="domain" description="ABC transmembrane type-1" evidence="8">
    <location>
        <begin position="85"/>
        <end position="315"/>
    </location>
</feature>
<dbReference type="Pfam" id="PF19300">
    <property type="entry name" value="BPD_transp_1_N"/>
    <property type="match status" value="1"/>
</dbReference>
<keyword evidence="5 7" id="KW-1133">Transmembrane helix</keyword>
<keyword evidence="3" id="KW-1003">Cell membrane</keyword>
<dbReference type="PROSITE" id="PS50928">
    <property type="entry name" value="ABC_TM1"/>
    <property type="match status" value="1"/>
</dbReference>
<sequence length="326" mass="34457">MLPLVLLGVVLVTFFISRVAPGDPAQLVAGPRASPEAVAAIRERLNLDAPLPEQFTAYVGALGRGDLGQSIMSDRPVAEEIFSYMPATLELMLCAFLLTVLVGVPLGVLTALYRDRLPDIGGRVVAIAGISIPTFWLGLLLLLLFYSVLGIAPGAGRLDSSVVAPPTQTGLYVIDSLLVWDGTALSSALRHLALPALTLAAASVGVVVRLVRGSMIEVLTQDNVRTARAFGLPKRQIILQYALPNALVPFVTVMGLELSSLLFGSVVIESVFGWPGLGSFVLAAILNLDFPVIMGFAVIASFAFVAANLLVDLLYMALDPRVRGLA</sequence>
<feature type="transmembrane region" description="Helical" evidence="7">
    <location>
        <begin position="293"/>
        <end position="318"/>
    </location>
</feature>
<evidence type="ECO:0000256" key="5">
    <source>
        <dbReference type="ARBA" id="ARBA00022989"/>
    </source>
</evidence>
<gene>
    <name evidence="9" type="ORF">ATE48_12675</name>
</gene>
<dbReference type="KEGG" id="cbot:ATE48_12675"/>
<keyword evidence="2 7" id="KW-0813">Transport</keyword>
<accession>A0A1B1AJG9</accession>
<evidence type="ECO:0000313" key="9">
    <source>
        <dbReference type="EMBL" id="ANP46708.1"/>
    </source>
</evidence>
<comment type="subcellular location">
    <subcellularLocation>
        <location evidence="1 7">Cell membrane</location>
        <topology evidence="1 7">Multi-pass membrane protein</topology>
    </subcellularLocation>
</comment>
<evidence type="ECO:0000313" key="10">
    <source>
        <dbReference type="Proteomes" id="UP000092498"/>
    </source>
</evidence>
<dbReference type="FunCoup" id="A0A1B1AJG9">
    <property type="interactions" value="123"/>
</dbReference>
<dbReference type="Gene3D" id="1.10.3720.10">
    <property type="entry name" value="MetI-like"/>
    <property type="match status" value="1"/>
</dbReference>
<reference evidence="9 10" key="1">
    <citation type="submission" date="2015-11" db="EMBL/GenBank/DDBJ databases">
        <title>Whole-Genome Sequence of Candidatus Oderbacter manganicum from the National Park Lower Oder Valley, Germany.</title>
        <authorList>
            <person name="Braun B."/>
            <person name="Liere K."/>
            <person name="Szewzyk U."/>
        </authorList>
    </citation>
    <scope>NUCLEOTIDE SEQUENCE [LARGE SCALE GENOMIC DNA]</scope>
    <source>
        <strain evidence="9 10">OTSz_A_272</strain>
    </source>
</reference>
<evidence type="ECO:0000256" key="3">
    <source>
        <dbReference type="ARBA" id="ARBA00022475"/>
    </source>
</evidence>
<evidence type="ECO:0000256" key="4">
    <source>
        <dbReference type="ARBA" id="ARBA00022692"/>
    </source>
</evidence>
<organism evidence="9 10">
    <name type="scientific">Candidatus Viadribacter manganicus</name>
    <dbReference type="NCBI Taxonomy" id="1759059"/>
    <lineage>
        <taxon>Bacteria</taxon>
        <taxon>Pseudomonadati</taxon>
        <taxon>Pseudomonadota</taxon>
        <taxon>Alphaproteobacteria</taxon>
        <taxon>Hyphomonadales</taxon>
        <taxon>Hyphomonadaceae</taxon>
        <taxon>Candidatus Viadribacter</taxon>
    </lineage>
</organism>
<protein>
    <submittedName>
        <fullName evidence="9">Peptide ABC transporter permease</fullName>
    </submittedName>
</protein>
<dbReference type="InterPro" id="IPR045621">
    <property type="entry name" value="BPD_transp_1_N"/>
</dbReference>
<dbReference type="Pfam" id="PF00528">
    <property type="entry name" value="BPD_transp_1"/>
    <property type="match status" value="1"/>
</dbReference>
<comment type="similarity">
    <text evidence="7">Belongs to the binding-protein-dependent transport system permease family.</text>
</comment>
<keyword evidence="6 7" id="KW-0472">Membrane</keyword>
<keyword evidence="4 7" id="KW-0812">Transmembrane</keyword>
<feature type="transmembrane region" description="Helical" evidence="7">
    <location>
        <begin position="192"/>
        <end position="211"/>
    </location>
</feature>
<evidence type="ECO:0000256" key="7">
    <source>
        <dbReference type="RuleBase" id="RU363032"/>
    </source>
</evidence>
<feature type="transmembrane region" description="Helical" evidence="7">
    <location>
        <begin position="262"/>
        <end position="286"/>
    </location>
</feature>
<dbReference type="OrthoDB" id="8144963at2"/>
<feature type="transmembrane region" description="Helical" evidence="7">
    <location>
        <begin position="89"/>
        <end position="112"/>
    </location>
</feature>
<dbReference type="EMBL" id="CP013244">
    <property type="protein sequence ID" value="ANP46708.1"/>
    <property type="molecule type" value="Genomic_DNA"/>
</dbReference>
<dbReference type="InterPro" id="IPR035906">
    <property type="entry name" value="MetI-like_sf"/>
</dbReference>
<feature type="transmembrane region" description="Helical" evidence="7">
    <location>
        <begin position="238"/>
        <end position="256"/>
    </location>
</feature>
<dbReference type="STRING" id="1759059.ATE48_12675"/>
<dbReference type="PANTHER" id="PTHR43163:SF8">
    <property type="entry name" value="D,D-DIPEPTIDE TRANSPORT SYSTEM PERMEASE PROTEIN DDPB-RELATED"/>
    <property type="match status" value="1"/>
</dbReference>
<evidence type="ECO:0000256" key="6">
    <source>
        <dbReference type="ARBA" id="ARBA00023136"/>
    </source>
</evidence>
<dbReference type="CDD" id="cd06261">
    <property type="entry name" value="TM_PBP2"/>
    <property type="match status" value="1"/>
</dbReference>
<dbReference type="InterPro" id="IPR000515">
    <property type="entry name" value="MetI-like"/>
</dbReference>
<proteinExistence type="inferred from homology"/>
<dbReference type="SUPFAM" id="SSF161098">
    <property type="entry name" value="MetI-like"/>
    <property type="match status" value="1"/>
</dbReference>
<dbReference type="PANTHER" id="PTHR43163">
    <property type="entry name" value="DIPEPTIDE TRANSPORT SYSTEM PERMEASE PROTEIN DPPB-RELATED"/>
    <property type="match status" value="1"/>
</dbReference>
<evidence type="ECO:0000256" key="2">
    <source>
        <dbReference type="ARBA" id="ARBA00022448"/>
    </source>
</evidence>
<keyword evidence="10" id="KW-1185">Reference proteome</keyword>
<dbReference type="GO" id="GO:0071916">
    <property type="term" value="F:dipeptide transmembrane transporter activity"/>
    <property type="evidence" value="ECO:0007669"/>
    <property type="project" value="TreeGrafter"/>
</dbReference>
<evidence type="ECO:0000259" key="8">
    <source>
        <dbReference type="PROSITE" id="PS50928"/>
    </source>
</evidence>
<feature type="transmembrane region" description="Helical" evidence="7">
    <location>
        <begin position="124"/>
        <end position="149"/>
    </location>
</feature>
<name>A0A1B1AJG9_9PROT</name>
<dbReference type="AlphaFoldDB" id="A0A1B1AJG9"/>
<dbReference type="InParanoid" id="A0A1B1AJG9"/>
<evidence type="ECO:0000256" key="1">
    <source>
        <dbReference type="ARBA" id="ARBA00004651"/>
    </source>
</evidence>
<dbReference type="Proteomes" id="UP000092498">
    <property type="component" value="Chromosome"/>
</dbReference>
<dbReference type="GO" id="GO:0005886">
    <property type="term" value="C:plasma membrane"/>
    <property type="evidence" value="ECO:0007669"/>
    <property type="project" value="UniProtKB-SubCell"/>
</dbReference>